<dbReference type="AlphaFoldDB" id="A0A2T7BLU8"/>
<reference evidence="2 3" key="1">
    <citation type="submission" date="2018-04" db="EMBL/GenBank/DDBJ databases">
        <title>Chitinophaga fuyangensis sp. nov., isolated from soil in a chemical factory.</title>
        <authorList>
            <person name="Chen K."/>
        </authorList>
    </citation>
    <scope>NUCLEOTIDE SEQUENCE [LARGE SCALE GENOMIC DNA]</scope>
    <source>
        <strain evidence="2 3">LY-1</strain>
    </source>
</reference>
<dbReference type="Proteomes" id="UP000244450">
    <property type="component" value="Unassembled WGS sequence"/>
</dbReference>
<evidence type="ECO:0000259" key="1">
    <source>
        <dbReference type="Pfam" id="PF14905"/>
    </source>
</evidence>
<dbReference type="OrthoDB" id="8764943at2"/>
<keyword evidence="3" id="KW-1185">Reference proteome</keyword>
<dbReference type="EMBL" id="QCYK01000001">
    <property type="protein sequence ID" value="PUZ28657.1"/>
    <property type="molecule type" value="Genomic_DNA"/>
</dbReference>
<proteinExistence type="predicted"/>
<evidence type="ECO:0000313" key="2">
    <source>
        <dbReference type="EMBL" id="PUZ28657.1"/>
    </source>
</evidence>
<comment type="caution">
    <text evidence="2">The sequence shown here is derived from an EMBL/GenBank/DDBJ whole genome shotgun (WGS) entry which is preliminary data.</text>
</comment>
<gene>
    <name evidence="2" type="ORF">DCC81_04010</name>
</gene>
<name>A0A2T7BLU8_9BACT</name>
<protein>
    <recommendedName>
        <fullName evidence="1">Outer membrane protein beta-barrel domain-containing protein</fullName>
    </recommendedName>
</protein>
<dbReference type="Pfam" id="PF14905">
    <property type="entry name" value="OMP_b-brl_3"/>
    <property type="match status" value="1"/>
</dbReference>
<organism evidence="2 3">
    <name type="scientific">Chitinophaga parva</name>
    <dbReference type="NCBI Taxonomy" id="2169414"/>
    <lineage>
        <taxon>Bacteria</taxon>
        <taxon>Pseudomonadati</taxon>
        <taxon>Bacteroidota</taxon>
        <taxon>Chitinophagia</taxon>
        <taxon>Chitinophagales</taxon>
        <taxon>Chitinophagaceae</taxon>
        <taxon>Chitinophaga</taxon>
    </lineage>
</organism>
<dbReference type="RefSeq" id="WP_108685296.1">
    <property type="nucleotide sequence ID" value="NZ_QCYK01000001.1"/>
</dbReference>
<accession>A0A2T7BLU8</accession>
<evidence type="ECO:0000313" key="3">
    <source>
        <dbReference type="Proteomes" id="UP000244450"/>
    </source>
</evidence>
<dbReference type="InterPro" id="IPR041700">
    <property type="entry name" value="OMP_b-brl_3"/>
</dbReference>
<feature type="domain" description="Outer membrane protein beta-barrel" evidence="1">
    <location>
        <begin position="2"/>
        <end position="71"/>
    </location>
</feature>
<sequence>MKYVQRKRPAFFFYTIALKKQLLNKRASIGITAANLFNQCVNQRIISYGSNFSQSNMRNIPLRSFGIILSFKFGKLQLKKEDSNIPQIPAID</sequence>